<dbReference type="Proteomes" id="UP001152797">
    <property type="component" value="Unassembled WGS sequence"/>
</dbReference>
<dbReference type="EMBL" id="CAMXCT020002909">
    <property type="protein sequence ID" value="CAL1154667.1"/>
    <property type="molecule type" value="Genomic_DNA"/>
</dbReference>
<dbReference type="EMBL" id="CAMXCT030002909">
    <property type="protein sequence ID" value="CAL4788604.1"/>
    <property type="molecule type" value="Genomic_DNA"/>
</dbReference>
<evidence type="ECO:0000313" key="2">
    <source>
        <dbReference type="EMBL" id="CAL4788604.1"/>
    </source>
</evidence>
<protein>
    <submittedName>
        <fullName evidence="2">Rhamnose biosynthetic enzyme 1</fullName>
    </submittedName>
</protein>
<keyword evidence="3" id="KW-1185">Reference proteome</keyword>
<organism evidence="1">
    <name type="scientific">Cladocopium goreaui</name>
    <dbReference type="NCBI Taxonomy" id="2562237"/>
    <lineage>
        <taxon>Eukaryota</taxon>
        <taxon>Sar</taxon>
        <taxon>Alveolata</taxon>
        <taxon>Dinophyceae</taxon>
        <taxon>Suessiales</taxon>
        <taxon>Symbiodiniaceae</taxon>
        <taxon>Cladocopium</taxon>
    </lineage>
</organism>
<feature type="non-terminal residue" evidence="1">
    <location>
        <position position="242"/>
    </location>
</feature>
<proteinExistence type="predicted"/>
<dbReference type="AlphaFoldDB" id="A0A9P1D299"/>
<comment type="caution">
    <text evidence="1">The sequence shown here is derived from an EMBL/GenBank/DDBJ whole genome shotgun (WGS) entry which is preliminary data.</text>
</comment>
<reference evidence="1" key="1">
    <citation type="submission" date="2022-10" db="EMBL/GenBank/DDBJ databases">
        <authorList>
            <person name="Chen Y."/>
            <person name="Dougan E. K."/>
            <person name="Chan C."/>
            <person name="Rhodes N."/>
            <person name="Thang M."/>
        </authorList>
    </citation>
    <scope>NUCLEOTIDE SEQUENCE</scope>
</reference>
<evidence type="ECO:0000313" key="1">
    <source>
        <dbReference type="EMBL" id="CAI4001292.1"/>
    </source>
</evidence>
<sequence>VVYSKNHDLMRTVGFVSVLSAVRNTKRGGLLFVAPPCGTWVFMSSSSTGRTWLDPTGFPTRCVTMANLFCMRLLYILWYAVQRGIHKCIEQPMTSVLFAWKPMRRFLMYVRARKVTFPMGAYGALTLKQTTLWGTLPNLCSLYRPLSAKLFMEALARTNTGGLVRKSVDKNGKKRVTGVKKKLAASAAYPRGFGIAIGDIIPGRGSRPDDFELDFTYPHATDDLGALDDLRKGSFRAWWRKL</sequence>
<dbReference type="EMBL" id="CAMXCT010002909">
    <property type="protein sequence ID" value="CAI4001292.1"/>
    <property type="molecule type" value="Genomic_DNA"/>
</dbReference>
<gene>
    <name evidence="1" type="ORF">C1SCF055_LOCUS27346</name>
</gene>
<evidence type="ECO:0000313" key="3">
    <source>
        <dbReference type="Proteomes" id="UP001152797"/>
    </source>
</evidence>
<name>A0A9P1D299_9DINO</name>
<accession>A0A9P1D299</accession>
<reference evidence="2 3" key="2">
    <citation type="submission" date="2024-05" db="EMBL/GenBank/DDBJ databases">
        <authorList>
            <person name="Chen Y."/>
            <person name="Shah S."/>
            <person name="Dougan E. K."/>
            <person name="Thang M."/>
            <person name="Chan C."/>
        </authorList>
    </citation>
    <scope>NUCLEOTIDE SEQUENCE [LARGE SCALE GENOMIC DNA]</scope>
</reference>